<dbReference type="AlphaFoldDB" id="A0A1B6QKR9"/>
<dbReference type="Proteomes" id="UP000000768">
    <property type="component" value="Chromosome 1"/>
</dbReference>
<sequence>MDVWGPGRAGPSRCCECKQGRLRLLLVVVHAYCMATISGMHTGGLVSCMCDKRQQGMECKAKERKGKAVCRRG</sequence>
<dbReference type="Gramene" id="KXG38504">
    <property type="protein sequence ID" value="KXG38504"/>
    <property type="gene ID" value="SORBI_3001G244800"/>
</dbReference>
<gene>
    <name evidence="1" type="ORF">SORBI_3001G244800</name>
</gene>
<dbReference type="EMBL" id="CM000760">
    <property type="protein sequence ID" value="KXG38504.1"/>
    <property type="molecule type" value="Genomic_DNA"/>
</dbReference>
<evidence type="ECO:0000313" key="1">
    <source>
        <dbReference type="EMBL" id="KXG38504.1"/>
    </source>
</evidence>
<evidence type="ECO:0000313" key="2">
    <source>
        <dbReference type="Proteomes" id="UP000000768"/>
    </source>
</evidence>
<keyword evidence="2" id="KW-1185">Reference proteome</keyword>
<organism evidence="1 2">
    <name type="scientific">Sorghum bicolor</name>
    <name type="common">Sorghum</name>
    <name type="synonym">Sorghum vulgare</name>
    <dbReference type="NCBI Taxonomy" id="4558"/>
    <lineage>
        <taxon>Eukaryota</taxon>
        <taxon>Viridiplantae</taxon>
        <taxon>Streptophyta</taxon>
        <taxon>Embryophyta</taxon>
        <taxon>Tracheophyta</taxon>
        <taxon>Spermatophyta</taxon>
        <taxon>Magnoliopsida</taxon>
        <taxon>Liliopsida</taxon>
        <taxon>Poales</taxon>
        <taxon>Poaceae</taxon>
        <taxon>PACMAD clade</taxon>
        <taxon>Panicoideae</taxon>
        <taxon>Andropogonodae</taxon>
        <taxon>Andropogoneae</taxon>
        <taxon>Sorghinae</taxon>
        <taxon>Sorghum</taxon>
    </lineage>
</organism>
<proteinExistence type="predicted"/>
<dbReference type="InParanoid" id="A0A1B6QKR9"/>
<reference evidence="2" key="2">
    <citation type="journal article" date="2018" name="Plant J.">
        <title>The Sorghum bicolor reference genome: improved assembly, gene annotations, a transcriptome atlas, and signatures of genome organization.</title>
        <authorList>
            <person name="McCormick R.F."/>
            <person name="Truong S.K."/>
            <person name="Sreedasyam A."/>
            <person name="Jenkins J."/>
            <person name="Shu S."/>
            <person name="Sims D."/>
            <person name="Kennedy M."/>
            <person name="Amirebrahimi M."/>
            <person name="Weers B.D."/>
            <person name="McKinley B."/>
            <person name="Mattison A."/>
            <person name="Morishige D.T."/>
            <person name="Grimwood J."/>
            <person name="Schmutz J."/>
            <person name="Mullet J.E."/>
        </authorList>
    </citation>
    <scope>NUCLEOTIDE SEQUENCE [LARGE SCALE GENOMIC DNA]</scope>
    <source>
        <strain evidence="2">cv. BTx623</strain>
    </source>
</reference>
<reference evidence="1 2" key="1">
    <citation type="journal article" date="2009" name="Nature">
        <title>The Sorghum bicolor genome and the diversification of grasses.</title>
        <authorList>
            <person name="Paterson A.H."/>
            <person name="Bowers J.E."/>
            <person name="Bruggmann R."/>
            <person name="Dubchak I."/>
            <person name="Grimwood J."/>
            <person name="Gundlach H."/>
            <person name="Haberer G."/>
            <person name="Hellsten U."/>
            <person name="Mitros T."/>
            <person name="Poliakov A."/>
            <person name="Schmutz J."/>
            <person name="Spannagl M."/>
            <person name="Tang H."/>
            <person name="Wang X."/>
            <person name="Wicker T."/>
            <person name="Bharti A.K."/>
            <person name="Chapman J."/>
            <person name="Feltus F.A."/>
            <person name="Gowik U."/>
            <person name="Grigoriev I.V."/>
            <person name="Lyons E."/>
            <person name="Maher C.A."/>
            <person name="Martis M."/>
            <person name="Narechania A."/>
            <person name="Otillar R.P."/>
            <person name="Penning B.W."/>
            <person name="Salamov A.A."/>
            <person name="Wang Y."/>
            <person name="Zhang L."/>
            <person name="Carpita N.C."/>
            <person name="Freeling M."/>
            <person name="Gingle A.R."/>
            <person name="Hash C.T."/>
            <person name="Keller B."/>
            <person name="Klein P."/>
            <person name="Kresovich S."/>
            <person name="McCann M.C."/>
            <person name="Ming R."/>
            <person name="Peterson D.G."/>
            <person name="Mehboob-ur-Rahman"/>
            <person name="Ware D."/>
            <person name="Westhoff P."/>
            <person name="Mayer K.F."/>
            <person name="Messing J."/>
            <person name="Rokhsar D.S."/>
        </authorList>
    </citation>
    <scope>NUCLEOTIDE SEQUENCE [LARGE SCALE GENOMIC DNA]</scope>
    <source>
        <strain evidence="2">cv. BTx623</strain>
    </source>
</reference>
<name>A0A1B6QKR9_SORBI</name>
<accession>A0A1B6QKR9</accession>
<protein>
    <submittedName>
        <fullName evidence="1">Uncharacterized protein</fullName>
    </submittedName>
</protein>